<dbReference type="EMBL" id="MRZU01000004">
    <property type="protein sequence ID" value="OUJ18261.1"/>
    <property type="molecule type" value="Genomic_DNA"/>
</dbReference>
<dbReference type="OrthoDB" id="197906at2157"/>
<proteinExistence type="predicted"/>
<sequence>MAGLVGLISHPYRLIRVFPGEVEYLLVPRAHTKLARKGSWVLDGDWDRCFSDESLVYLGSNEGFRDFCLIDFENFVFFNSLVERFVGGVEWEDTEFYRKVVTLDISCSRYTSVDRINDQLERLDRLYFDIRDNGYKTQAELQMNGGGPFEPVSNRRFPELGEVIVNVGRDGEVLFNTGRHRFCIARVLGLEIPVRVFLRHKCWQDVRREVFLARDVDCLSDRAFKYLEHPDVRYLHDFFD</sequence>
<reference evidence="1 2" key="1">
    <citation type="submission" date="2016-12" db="EMBL/GenBank/DDBJ databases">
        <title>Discovery of methanogenic haloarchaea.</title>
        <authorList>
            <person name="Sorokin D.Y."/>
            <person name="Makarova K.S."/>
            <person name="Abbas B."/>
            <person name="Ferrer M."/>
            <person name="Golyshin P.N."/>
        </authorList>
    </citation>
    <scope>NUCLEOTIDE SEQUENCE [LARGE SCALE GENOMIC DNA]</scope>
    <source>
        <strain evidence="1">AMET1</strain>
    </source>
</reference>
<accession>A0A1Y3G9Z3</accession>
<dbReference type="AlphaFoldDB" id="A0A1Y3G9Z3"/>
<comment type="caution">
    <text evidence="1">The sequence shown here is derived from an EMBL/GenBank/DDBJ whole genome shotgun (WGS) entry which is preliminary data.</text>
</comment>
<gene>
    <name evidence="1" type="ORF">AMET1_1170</name>
</gene>
<dbReference type="RefSeq" id="WP_086637550.1">
    <property type="nucleotide sequence ID" value="NZ_MRZU01000004.1"/>
</dbReference>
<evidence type="ECO:0000313" key="1">
    <source>
        <dbReference type="EMBL" id="OUJ18261.1"/>
    </source>
</evidence>
<protein>
    <submittedName>
        <fullName evidence="1">ParB-like nuclease domain containing protein</fullName>
    </submittedName>
</protein>
<name>A0A1Y3G9Z3_9EURY</name>
<organism evidence="1 2">
    <name type="scientific">Methanonatronarchaeum thermophilum</name>
    <dbReference type="NCBI Taxonomy" id="1927129"/>
    <lineage>
        <taxon>Archaea</taxon>
        <taxon>Methanobacteriati</taxon>
        <taxon>Methanobacteriota</taxon>
        <taxon>Methanonatronarchaeia</taxon>
        <taxon>Methanonatronarchaeales</taxon>
        <taxon>Methanonatronarchaeaceae</taxon>
        <taxon>Methanonatronarchaeum</taxon>
    </lineage>
</organism>
<dbReference type="Proteomes" id="UP000195137">
    <property type="component" value="Unassembled WGS sequence"/>
</dbReference>
<keyword evidence="2" id="KW-1185">Reference proteome</keyword>
<evidence type="ECO:0000313" key="2">
    <source>
        <dbReference type="Proteomes" id="UP000195137"/>
    </source>
</evidence>